<keyword evidence="7" id="KW-0547">Nucleotide-binding</keyword>
<feature type="domain" description="UBC core" evidence="15">
    <location>
        <begin position="1"/>
        <end position="153"/>
    </location>
</feature>
<dbReference type="SUPFAM" id="SSF54495">
    <property type="entry name" value="UBC-like"/>
    <property type="match status" value="2"/>
</dbReference>
<dbReference type="PANTHER" id="PTHR46116:SF26">
    <property type="entry name" value="UBIQUITIN-CONJUGATING ENZYME E2 Z"/>
    <property type="match status" value="1"/>
</dbReference>
<dbReference type="GO" id="GO:0016740">
    <property type="term" value="F:transferase activity"/>
    <property type="evidence" value="ECO:0007669"/>
    <property type="project" value="UniProtKB-KW"/>
</dbReference>
<evidence type="ECO:0000256" key="5">
    <source>
        <dbReference type="ARBA" id="ARBA00022679"/>
    </source>
</evidence>
<comment type="subcellular location">
    <subcellularLocation>
        <location evidence="2">Cytoplasm</location>
    </subcellularLocation>
    <subcellularLocation>
        <location evidence="1">Nucleus</location>
    </subcellularLocation>
</comment>
<evidence type="ECO:0000256" key="2">
    <source>
        <dbReference type="ARBA" id="ARBA00004496"/>
    </source>
</evidence>
<evidence type="ECO:0000256" key="9">
    <source>
        <dbReference type="ARBA" id="ARBA00022840"/>
    </source>
</evidence>
<sequence>MGELRDLSQQTLPIVFALPEESNIHHWHALILGPPCTPYSFGMFHFDLRFPSDYPNSPPKVSILTTSGGQVRFNPNLYATGKVCLSILGTWRAEHSGEQWSAAQSVQSVLLSIQSLMHDAPYHNEPGFEEDDGSGDVQRYNEKIMHETLRVGVCEVMEDTLEQRAVSSNGAHPAFANVRRCFFCMYCERHMAEVERMSERKDLKDGSAFKMMPFECPSNGMHGAYQWAKTRARLEAIRAALLAEIESWRETGAEQTLMLKEKHDASVSSCVHHLQQQEERLRLEPLQGASAGPSCANACVWEASIFGPSDSDWDGGMFSVEIVFPPDFPESPPFVTFLTPMFHPQISPAGVPYLRSVLMWHCCEPKDRTVRSLVSQLIQLLAADPSPEPATHLNLEAAGLRFSRIADEQKEYKRRVKRCVQRSMDG</sequence>
<evidence type="ECO:0000256" key="4">
    <source>
        <dbReference type="ARBA" id="ARBA00022490"/>
    </source>
</evidence>
<dbReference type="Gene3D" id="3.10.110.10">
    <property type="entry name" value="Ubiquitin Conjugating Enzyme"/>
    <property type="match status" value="2"/>
</dbReference>
<name>A0A0M0K1E7_9EUKA</name>
<evidence type="ECO:0000256" key="14">
    <source>
        <dbReference type="ARBA" id="ARBA00042401"/>
    </source>
</evidence>
<dbReference type="Proteomes" id="UP000037460">
    <property type="component" value="Unassembled WGS sequence"/>
</dbReference>
<dbReference type="OrthoDB" id="10263940at2759"/>
<keyword evidence="18" id="KW-1185">Reference proteome</keyword>
<evidence type="ECO:0000256" key="13">
    <source>
        <dbReference type="ARBA" id="ARBA00042316"/>
    </source>
</evidence>
<reference evidence="18" key="2">
    <citation type="journal article" date="2015" name="PLoS Genet.">
        <title>Genome Sequence and Transcriptome Analyses of Chrysochromulina tobin: Metabolic Tools for Enhanced Algal Fitness in the Prominent Order Prymnesiales (Haptophyceae).</title>
        <authorList>
            <person name="Hovde B.T."/>
            <person name="Deodato C.R."/>
            <person name="Hunsperger H.M."/>
            <person name="Ryken S.A."/>
            <person name="Yost W."/>
            <person name="Jha R.K."/>
            <person name="Patterson J."/>
            <person name="Monnat R.J. Jr."/>
            <person name="Barlow S.B."/>
            <person name="Starkenburg S.R."/>
            <person name="Cattolico R.A."/>
        </authorList>
    </citation>
    <scope>NUCLEOTIDE SEQUENCE</scope>
    <source>
        <strain evidence="18">CCMP291</strain>
    </source>
</reference>
<dbReference type="EMBL" id="JWZX01000241">
    <property type="protein sequence ID" value="KOO53407.1"/>
    <property type="molecule type" value="Genomic_DNA"/>
</dbReference>
<protein>
    <recommendedName>
        <fullName evidence="11">Ubiquitin-conjugating enzyme E2 Z</fullName>
        <ecNumber evidence="3">2.3.2.23</ecNumber>
    </recommendedName>
    <alternativeName>
        <fullName evidence="12">E2 ubiquitin-conjugating enzyme Z</fullName>
    </alternativeName>
    <alternativeName>
        <fullName evidence="14">Ubiquitin carrier protein Z</fullName>
    </alternativeName>
    <alternativeName>
        <fullName evidence="13">Ubiquitin-protein ligase Z</fullName>
    </alternativeName>
</protein>
<evidence type="ECO:0000256" key="11">
    <source>
        <dbReference type="ARBA" id="ARBA00039894"/>
    </source>
</evidence>
<dbReference type="Pfam" id="PF00179">
    <property type="entry name" value="UQ_con"/>
    <property type="match status" value="2"/>
</dbReference>
<dbReference type="CDD" id="cd23809">
    <property type="entry name" value="UBCc_UBE2Z"/>
    <property type="match status" value="1"/>
</dbReference>
<organism evidence="16 18">
    <name type="scientific">Chrysochromulina tobinii</name>
    <dbReference type="NCBI Taxonomy" id="1460289"/>
    <lineage>
        <taxon>Eukaryota</taxon>
        <taxon>Haptista</taxon>
        <taxon>Haptophyta</taxon>
        <taxon>Prymnesiophyceae</taxon>
        <taxon>Prymnesiales</taxon>
        <taxon>Chrysochromulinaceae</taxon>
        <taxon>Chrysochromulina</taxon>
    </lineage>
</organism>
<keyword evidence="6" id="KW-0053">Apoptosis</keyword>
<keyword evidence="10" id="KW-0539">Nucleus</keyword>
<evidence type="ECO:0000256" key="3">
    <source>
        <dbReference type="ARBA" id="ARBA00012486"/>
    </source>
</evidence>
<keyword evidence="4" id="KW-0963">Cytoplasm</keyword>
<evidence type="ECO:0000313" key="18">
    <source>
        <dbReference type="Proteomes" id="UP000037460"/>
    </source>
</evidence>
<evidence type="ECO:0000313" key="16">
    <source>
        <dbReference type="EMBL" id="KOO32213.1"/>
    </source>
</evidence>
<dbReference type="PROSITE" id="PS50127">
    <property type="entry name" value="UBC_2"/>
    <property type="match status" value="2"/>
</dbReference>
<evidence type="ECO:0000256" key="1">
    <source>
        <dbReference type="ARBA" id="ARBA00004123"/>
    </source>
</evidence>
<evidence type="ECO:0000256" key="8">
    <source>
        <dbReference type="ARBA" id="ARBA00022786"/>
    </source>
</evidence>
<keyword evidence="8" id="KW-0833">Ubl conjugation pathway</keyword>
<dbReference type="PANTHER" id="PTHR46116">
    <property type="entry name" value="(E3-INDEPENDENT) E2 UBIQUITIN-CONJUGATING ENZYME"/>
    <property type="match status" value="1"/>
</dbReference>
<keyword evidence="9" id="KW-0067">ATP-binding</keyword>
<proteinExistence type="predicted"/>
<dbReference type="EMBL" id="JWZX01001826">
    <property type="protein sequence ID" value="KOO32213.1"/>
    <property type="molecule type" value="Genomic_DNA"/>
</dbReference>
<evidence type="ECO:0000259" key="15">
    <source>
        <dbReference type="PROSITE" id="PS50127"/>
    </source>
</evidence>
<comment type="caution">
    <text evidence="16">The sequence shown here is derived from an EMBL/GenBank/DDBJ whole genome shotgun (WGS) entry which is preliminary data.</text>
</comment>
<dbReference type="InterPro" id="IPR000608">
    <property type="entry name" value="UBC"/>
</dbReference>
<evidence type="ECO:0000256" key="7">
    <source>
        <dbReference type="ARBA" id="ARBA00022741"/>
    </source>
</evidence>
<dbReference type="EC" id="2.3.2.23" evidence="3"/>
<evidence type="ECO:0000256" key="10">
    <source>
        <dbReference type="ARBA" id="ARBA00023242"/>
    </source>
</evidence>
<accession>A0A0M0K1E7</accession>
<evidence type="ECO:0000256" key="12">
    <source>
        <dbReference type="ARBA" id="ARBA00041798"/>
    </source>
</evidence>
<dbReference type="SMART" id="SM00212">
    <property type="entry name" value="UBCc"/>
    <property type="match status" value="2"/>
</dbReference>
<keyword evidence="5" id="KW-0808">Transferase</keyword>
<dbReference type="InterPro" id="IPR016135">
    <property type="entry name" value="UBQ-conjugating_enzyme/RWD"/>
</dbReference>
<reference evidence="16" key="1">
    <citation type="submission" date="2014-12" db="EMBL/GenBank/DDBJ databases">
        <title>Draft genome of the oleaginous, mixotrophic haptophyte, Chrysochromulina tobin.</title>
        <authorList>
            <person name="Hovde B.T."/>
            <person name="Starkenburg S.R."/>
            <person name="Cattolico R.A."/>
        </authorList>
    </citation>
    <scope>NUCLEOTIDE SEQUENCE</scope>
    <source>
        <strain evidence="16">CCMP291</strain>
    </source>
</reference>
<dbReference type="AlphaFoldDB" id="A0A0M0K1E7"/>
<gene>
    <name evidence="16" type="ORF">Ctob_009468</name>
    <name evidence="17" type="ORF">Ctob_015444</name>
</gene>
<evidence type="ECO:0000313" key="17">
    <source>
        <dbReference type="EMBL" id="KOO53407.1"/>
    </source>
</evidence>
<feature type="domain" description="UBC core" evidence="15">
    <location>
        <begin position="269"/>
        <end position="425"/>
    </location>
</feature>
<evidence type="ECO:0000256" key="6">
    <source>
        <dbReference type="ARBA" id="ARBA00022703"/>
    </source>
</evidence>